<evidence type="ECO:0000313" key="3">
    <source>
        <dbReference type="Proteomes" id="UP001497512"/>
    </source>
</evidence>
<evidence type="ECO:0000256" key="1">
    <source>
        <dbReference type="SAM" id="MobiDB-lite"/>
    </source>
</evidence>
<dbReference type="EMBL" id="OZ019893">
    <property type="protein sequence ID" value="CAK9192025.1"/>
    <property type="molecule type" value="Genomic_DNA"/>
</dbReference>
<feature type="compositionally biased region" description="Low complexity" evidence="1">
    <location>
        <begin position="115"/>
        <end position="127"/>
    </location>
</feature>
<dbReference type="PANTHER" id="PTHR35110">
    <property type="entry name" value="EXPRESSED PROTEIN"/>
    <property type="match status" value="1"/>
</dbReference>
<dbReference type="PANTHER" id="PTHR35110:SF1">
    <property type="entry name" value="EXPRESSED PROTEIN"/>
    <property type="match status" value="1"/>
</dbReference>
<protein>
    <submittedName>
        <fullName evidence="2">Uncharacterized protein</fullName>
    </submittedName>
</protein>
<feature type="region of interest" description="Disordered" evidence="1">
    <location>
        <begin position="105"/>
        <end position="127"/>
    </location>
</feature>
<evidence type="ECO:0000313" key="2">
    <source>
        <dbReference type="EMBL" id="CAK9192025.1"/>
    </source>
</evidence>
<reference evidence="2 3" key="1">
    <citation type="submission" date="2024-02" db="EMBL/GenBank/DDBJ databases">
        <authorList>
            <consortium name="ELIXIR-Norway"/>
            <consortium name="Elixir Norway"/>
        </authorList>
    </citation>
    <scope>NUCLEOTIDE SEQUENCE [LARGE SCALE GENOMIC DNA]</scope>
</reference>
<gene>
    <name evidence="2" type="ORF">CSSPTR1EN2_LOCUS1684</name>
</gene>
<name>A0ABP0TC63_9BRYO</name>
<dbReference type="Proteomes" id="UP001497512">
    <property type="component" value="Chromosome 1"/>
</dbReference>
<organism evidence="2 3">
    <name type="scientific">Sphagnum troendelagicum</name>
    <dbReference type="NCBI Taxonomy" id="128251"/>
    <lineage>
        <taxon>Eukaryota</taxon>
        <taxon>Viridiplantae</taxon>
        <taxon>Streptophyta</taxon>
        <taxon>Embryophyta</taxon>
        <taxon>Bryophyta</taxon>
        <taxon>Sphagnophytina</taxon>
        <taxon>Sphagnopsida</taxon>
        <taxon>Sphagnales</taxon>
        <taxon>Sphagnaceae</taxon>
        <taxon>Sphagnum</taxon>
    </lineage>
</organism>
<sequence>MFATAVRLLARKSAGPKPVKLSELGDGVQPAMDNLFNILKEHGPLTVQDCWKHASQLENSGFRSKRHMKLILRWMRENRRVRKECNSIGEHPDEKQFVFSVEPPKIERKNPSTPPEHTTTATTVSSK</sequence>
<proteinExistence type="predicted"/>
<accession>A0ABP0TC63</accession>
<keyword evidence="3" id="KW-1185">Reference proteome</keyword>